<keyword evidence="2" id="KW-1185">Reference proteome</keyword>
<sequence length="64" mass="7456">MRILLGTCKSTREYEGEAHASNGYFEHHRTLPDWRIVVRFLQRFSEKYTLVVCLKGLGSSQLLL</sequence>
<accession>G0EH09</accession>
<name>G0EH09_PYRF1</name>
<reference evidence="1 2" key="1">
    <citation type="journal article" date="2011" name="Stand. Genomic Sci.">
        <title>Complete genome sequence of the hyperthermophilic chemolithoautotroph Pyrolobus fumarii type strain (1A).</title>
        <authorList>
            <person name="Anderson I."/>
            <person name="Goker M."/>
            <person name="Nolan M."/>
            <person name="Lucas S."/>
            <person name="Hammon N."/>
            <person name="Deshpande S."/>
            <person name="Cheng J.F."/>
            <person name="Tapia R."/>
            <person name="Han C."/>
            <person name="Goodwin L."/>
            <person name="Pitluck S."/>
            <person name="Huntemann M."/>
            <person name="Liolios K."/>
            <person name="Ivanova N."/>
            <person name="Pagani I."/>
            <person name="Mavromatis K."/>
            <person name="Ovchinikova G."/>
            <person name="Pati A."/>
            <person name="Chen A."/>
            <person name="Palaniappan K."/>
            <person name="Land M."/>
            <person name="Hauser L."/>
            <person name="Brambilla E.M."/>
            <person name="Huber H."/>
            <person name="Yasawong M."/>
            <person name="Rohde M."/>
            <person name="Spring S."/>
            <person name="Abt B."/>
            <person name="Sikorski J."/>
            <person name="Wirth R."/>
            <person name="Detter J.C."/>
            <person name="Woyke T."/>
            <person name="Bristow J."/>
            <person name="Eisen J.A."/>
            <person name="Markowitz V."/>
            <person name="Hugenholtz P."/>
            <person name="Kyrpides N.C."/>
            <person name="Klenk H.P."/>
            <person name="Lapidus A."/>
        </authorList>
    </citation>
    <scope>NUCLEOTIDE SEQUENCE [LARGE SCALE GENOMIC DNA]</scope>
    <source>
        <strain evidence="2">DSM 11204 / 1A</strain>
    </source>
</reference>
<dbReference type="EMBL" id="CP002838">
    <property type="protein sequence ID" value="AEM38459.1"/>
    <property type="molecule type" value="Genomic_DNA"/>
</dbReference>
<dbReference type="InParanoid" id="G0EH09"/>
<evidence type="ECO:0000313" key="2">
    <source>
        <dbReference type="Proteomes" id="UP000001037"/>
    </source>
</evidence>
<dbReference type="KEGG" id="pfm:Pyrfu_0589"/>
<protein>
    <submittedName>
        <fullName evidence="1">Uncharacterized protein</fullName>
    </submittedName>
</protein>
<organism evidence="1 2">
    <name type="scientific">Pyrolobus fumarii (strain DSM 11204 / 1A)</name>
    <dbReference type="NCBI Taxonomy" id="694429"/>
    <lineage>
        <taxon>Archaea</taxon>
        <taxon>Thermoproteota</taxon>
        <taxon>Thermoprotei</taxon>
        <taxon>Desulfurococcales</taxon>
        <taxon>Pyrodictiaceae</taxon>
        <taxon>Pyrolobus</taxon>
    </lineage>
</organism>
<dbReference type="Proteomes" id="UP000001037">
    <property type="component" value="Chromosome"/>
</dbReference>
<evidence type="ECO:0000313" key="1">
    <source>
        <dbReference type="EMBL" id="AEM38459.1"/>
    </source>
</evidence>
<gene>
    <name evidence="1" type="ordered locus">Pyrfu_0589</name>
</gene>
<dbReference type="AlphaFoldDB" id="G0EH09"/>
<proteinExistence type="predicted"/>
<dbReference type="HOGENOM" id="CLU_2857236_0_0_2"/>